<keyword evidence="2" id="KW-1185">Reference proteome</keyword>
<dbReference type="Proteomes" id="UP000000370">
    <property type="component" value="Chromosome"/>
</dbReference>
<dbReference type="OrthoDB" id="2739709at2"/>
<gene>
    <name evidence="1" type="ordered locus">Cphy_2975</name>
</gene>
<organism evidence="1 2">
    <name type="scientific">Lachnoclostridium phytofermentans (strain ATCC 700394 / DSM 18823 / ISDg)</name>
    <name type="common">Clostridium phytofermentans</name>
    <dbReference type="NCBI Taxonomy" id="357809"/>
    <lineage>
        <taxon>Bacteria</taxon>
        <taxon>Bacillati</taxon>
        <taxon>Bacillota</taxon>
        <taxon>Clostridia</taxon>
        <taxon>Lachnospirales</taxon>
        <taxon>Lachnospiraceae</taxon>
    </lineage>
</organism>
<name>A9KQ20_LACP7</name>
<dbReference type="EMBL" id="CP000885">
    <property type="protein sequence ID" value="ABX43332.1"/>
    <property type="molecule type" value="Genomic_DNA"/>
</dbReference>
<dbReference type="AlphaFoldDB" id="A9KQ20"/>
<dbReference type="HOGENOM" id="CLU_097117_2_0_9"/>
<dbReference type="KEGG" id="cpy:Cphy_2975"/>
<sequence length="165" mass="18898">MGKTTTDELIDKAVKKAVKEFINDSKKKNRNAIKKRTRKLMSSYNSIKSHVDEGVSEVLDASIGFVREDLDEDDLYIMSIRRSRIRSMIMVAHIDKCLALLKAEEERKGTPEKYEVFISHYLEEKTYDDLSSAFSCSSKTAMRWVIELEGLISLYLYGVDGLSLD</sequence>
<dbReference type="eggNOG" id="ENOG5033CK8">
    <property type="taxonomic scope" value="Bacteria"/>
</dbReference>
<protein>
    <submittedName>
        <fullName evidence="1">Uncharacterized protein</fullName>
    </submittedName>
</protein>
<reference evidence="2" key="1">
    <citation type="submission" date="2007-11" db="EMBL/GenBank/DDBJ databases">
        <title>Complete genome sequence of Clostridium phytofermentans ISDg.</title>
        <authorList>
            <person name="Leschine S.B."/>
            <person name="Warnick T.A."/>
            <person name="Blanchard J.L."/>
            <person name="Schnell D.J."/>
            <person name="Petit E.L."/>
            <person name="LaTouf W.G."/>
            <person name="Copeland A."/>
            <person name="Lucas S."/>
            <person name="Lapidus A."/>
            <person name="Barry K."/>
            <person name="Glavina del Rio T."/>
            <person name="Dalin E."/>
            <person name="Tice H."/>
            <person name="Pitluck S."/>
            <person name="Kiss H."/>
            <person name="Brettin T."/>
            <person name="Bruce D."/>
            <person name="Detter J.C."/>
            <person name="Han C."/>
            <person name="Kuske C."/>
            <person name="Schmutz J."/>
            <person name="Larimer F."/>
            <person name="Land M."/>
            <person name="Hauser L."/>
            <person name="Kyrpides N."/>
            <person name="Kim E.A."/>
            <person name="Richardson P."/>
        </authorList>
    </citation>
    <scope>NUCLEOTIDE SEQUENCE [LARGE SCALE GENOMIC DNA]</scope>
    <source>
        <strain evidence="2">ATCC 700394 / DSM 18823 / ISDg</strain>
    </source>
</reference>
<accession>A9KQ20</accession>
<evidence type="ECO:0000313" key="2">
    <source>
        <dbReference type="Proteomes" id="UP000000370"/>
    </source>
</evidence>
<evidence type="ECO:0000313" key="1">
    <source>
        <dbReference type="EMBL" id="ABX43332.1"/>
    </source>
</evidence>
<dbReference type="STRING" id="357809.Cphy_2975"/>
<proteinExistence type="predicted"/>
<dbReference type="RefSeq" id="WP_012200983.1">
    <property type="nucleotide sequence ID" value="NC_010001.1"/>
</dbReference>